<feature type="signal peptide" evidence="5">
    <location>
        <begin position="1"/>
        <end position="28"/>
    </location>
</feature>
<reference evidence="7" key="2">
    <citation type="submission" date="2016-10" db="EMBL/GenBank/DDBJ databases">
        <authorList>
            <person name="de Groot N.N."/>
        </authorList>
    </citation>
    <scope>NUCLEOTIDE SEQUENCE [LARGE SCALE GENOMIC DNA]</scope>
    <source>
        <strain evidence="7">ATCC 20501</strain>
    </source>
</reference>
<feature type="chain" id="PRO_5030027976" evidence="5">
    <location>
        <begin position="29"/>
        <end position="326"/>
    </location>
</feature>
<comment type="similarity">
    <text evidence="2">Belongs to the bacterial solute-binding protein 8 family.</text>
</comment>
<dbReference type="Proteomes" id="UP000236729">
    <property type="component" value="Unassembled WGS sequence"/>
</dbReference>
<keyword evidence="9" id="KW-1185">Reference proteome</keyword>
<accession>A0A1I1LYY1</accession>
<dbReference type="PANTHER" id="PTHR30532">
    <property type="entry name" value="IRON III DICITRATE-BINDING PERIPLASMIC PROTEIN"/>
    <property type="match status" value="1"/>
</dbReference>
<proteinExistence type="inferred from homology"/>
<organism evidence="7 10">
    <name type="scientific">Saccharopolyspora kobensis</name>
    <dbReference type="NCBI Taxonomy" id="146035"/>
    <lineage>
        <taxon>Bacteria</taxon>
        <taxon>Bacillati</taxon>
        <taxon>Actinomycetota</taxon>
        <taxon>Actinomycetes</taxon>
        <taxon>Pseudonocardiales</taxon>
        <taxon>Pseudonocardiaceae</taxon>
        <taxon>Saccharopolyspora</taxon>
    </lineage>
</organism>
<comment type="subcellular location">
    <subcellularLocation>
        <location evidence="1">Cell envelope</location>
    </subcellularLocation>
</comment>
<name>A0A1H5U3I7_9PSEU</name>
<feature type="domain" description="Fe/B12 periplasmic-binding" evidence="6">
    <location>
        <begin position="62"/>
        <end position="325"/>
    </location>
</feature>
<dbReference type="AlphaFoldDB" id="A0A1H5U3I7"/>
<gene>
    <name evidence="7" type="ORF">SAMN02982929_00388</name>
    <name evidence="8" type="ORF">SAMN05216506_1011682</name>
</gene>
<evidence type="ECO:0000256" key="1">
    <source>
        <dbReference type="ARBA" id="ARBA00004196"/>
    </source>
</evidence>
<dbReference type="Proteomes" id="UP000199690">
    <property type="component" value="Unassembled WGS sequence"/>
</dbReference>
<dbReference type="EMBL" id="FNVB01000002">
    <property type="protein sequence ID" value="SEF68978.1"/>
    <property type="molecule type" value="Genomic_DNA"/>
</dbReference>
<evidence type="ECO:0000313" key="7">
    <source>
        <dbReference type="EMBL" id="SEF68978.1"/>
    </source>
</evidence>
<keyword evidence="3" id="KW-0813">Transport</keyword>
<sequence length="326" mass="33939">MIQRRIARAAGALLPAGLLALTAACGGAGTTPTSPPTDAGTGFPRTIDTAKGPVTIPKKPQRVVVLDTAELDSVTLLGIVPVGAIPPHLATGEGFPSYLAGKLPGTTPVGPSASPKLELIASLKPDLILSNRVRHDALYDQLSRLAPTVLTETTGFPWKENLRVHAAALGEEAAAEAALQQYEARAKRIGVAITAANGGAAPTVSVTRFMPGKIRLYQRASFSGVILSDAGLNRPPSQNADEFDNEISPELIDQADADAVFVTTAVSPEKTQQKAVEASALWTRMSAVRDDRVFPVPDETWMSGIGVQAANLVLTDLAGAFGVDPA</sequence>
<dbReference type="SUPFAM" id="SSF53807">
    <property type="entry name" value="Helical backbone' metal receptor"/>
    <property type="match status" value="1"/>
</dbReference>
<protein>
    <submittedName>
        <fullName evidence="7">Iron complex transport system substrate-binding protein</fullName>
    </submittedName>
</protein>
<accession>A0A1H5U3I7</accession>
<evidence type="ECO:0000313" key="9">
    <source>
        <dbReference type="Proteomes" id="UP000199690"/>
    </source>
</evidence>
<evidence type="ECO:0000256" key="5">
    <source>
        <dbReference type="SAM" id="SignalP"/>
    </source>
</evidence>
<evidence type="ECO:0000313" key="8">
    <source>
        <dbReference type="EMBL" id="SFC78319.1"/>
    </source>
</evidence>
<evidence type="ECO:0000256" key="4">
    <source>
        <dbReference type="ARBA" id="ARBA00022729"/>
    </source>
</evidence>
<reference evidence="9 10" key="1">
    <citation type="submission" date="2016-10" db="EMBL/GenBank/DDBJ databases">
        <authorList>
            <person name="Varghese N."/>
            <person name="Submissions S."/>
        </authorList>
    </citation>
    <scope>NUCLEOTIDE SEQUENCE [LARGE SCALE GENOMIC DNA]</scope>
    <source>
        <strain evidence="10">ATCC 20501</strain>
        <strain evidence="8 9">CGMCC 4.3529</strain>
    </source>
</reference>
<evidence type="ECO:0000256" key="2">
    <source>
        <dbReference type="ARBA" id="ARBA00008814"/>
    </source>
</evidence>
<dbReference type="InterPro" id="IPR002491">
    <property type="entry name" value="ABC_transptr_periplasmic_BD"/>
</dbReference>
<dbReference type="SMR" id="A0A1H5U3I7"/>
<dbReference type="RefSeq" id="WP_093347920.1">
    <property type="nucleotide sequence ID" value="NZ_FNVB01000002.1"/>
</dbReference>
<dbReference type="Gene3D" id="3.40.50.1980">
    <property type="entry name" value="Nitrogenase molybdenum iron protein domain"/>
    <property type="match status" value="2"/>
</dbReference>
<dbReference type="PROSITE" id="PS51257">
    <property type="entry name" value="PROKAR_LIPOPROTEIN"/>
    <property type="match status" value="1"/>
</dbReference>
<dbReference type="CDD" id="cd01146">
    <property type="entry name" value="FhuD"/>
    <property type="match status" value="1"/>
</dbReference>
<dbReference type="InterPro" id="IPR051313">
    <property type="entry name" value="Bact_iron-sidero_bind"/>
</dbReference>
<dbReference type="GO" id="GO:1901678">
    <property type="term" value="P:iron coordination entity transport"/>
    <property type="evidence" value="ECO:0007669"/>
    <property type="project" value="UniProtKB-ARBA"/>
</dbReference>
<evidence type="ECO:0000256" key="3">
    <source>
        <dbReference type="ARBA" id="ARBA00022448"/>
    </source>
</evidence>
<evidence type="ECO:0000259" key="6">
    <source>
        <dbReference type="PROSITE" id="PS50983"/>
    </source>
</evidence>
<evidence type="ECO:0000313" key="10">
    <source>
        <dbReference type="Proteomes" id="UP000236729"/>
    </source>
</evidence>
<dbReference type="PROSITE" id="PS50983">
    <property type="entry name" value="FE_B12_PBP"/>
    <property type="match status" value="1"/>
</dbReference>
<dbReference type="PANTHER" id="PTHR30532:SF25">
    <property type="entry name" value="IRON(III) DICITRATE-BINDING PERIPLASMIC PROTEIN"/>
    <property type="match status" value="1"/>
</dbReference>
<dbReference type="GO" id="GO:0030288">
    <property type="term" value="C:outer membrane-bounded periplasmic space"/>
    <property type="evidence" value="ECO:0007669"/>
    <property type="project" value="TreeGrafter"/>
</dbReference>
<keyword evidence="4 5" id="KW-0732">Signal</keyword>
<dbReference type="Pfam" id="PF01497">
    <property type="entry name" value="Peripla_BP_2"/>
    <property type="match status" value="1"/>
</dbReference>
<dbReference type="EMBL" id="FOME01000001">
    <property type="protein sequence ID" value="SFC78319.1"/>
    <property type="molecule type" value="Genomic_DNA"/>
</dbReference>